<accession>A0A3R9QHE5</accession>
<keyword evidence="3" id="KW-1185">Reference proteome</keyword>
<sequence length="100" mass="11359">MRETVGVLRNERSGNRDGGMGGTRTFVPLFQLKRALSGTERTFVPLFNVRKVISPGFKSNNVPNVREQLSSNERGRNKVSPVRKIQNIGRYASQHTFHFQ</sequence>
<name>A0A3R9QHE5_9BACI</name>
<dbReference type="AlphaFoldDB" id="A0A3R9QHE5"/>
<reference evidence="2 3" key="1">
    <citation type="submission" date="2018-10" db="EMBL/GenBank/DDBJ databases">
        <title>Draft genome sequence of Bacillus salarius IM0101, isolated from a hypersaline soil in Inner Mongolia, China.</title>
        <authorList>
            <person name="Yamprayoonswat W."/>
            <person name="Boonvisut S."/>
            <person name="Jumpathong W."/>
            <person name="Sittihan S."/>
            <person name="Ruangsuj P."/>
            <person name="Wanthongcharoen S."/>
            <person name="Thongpramul N."/>
            <person name="Pimmason S."/>
            <person name="Yu B."/>
            <person name="Yasawong M."/>
        </authorList>
    </citation>
    <scope>NUCLEOTIDE SEQUENCE [LARGE SCALE GENOMIC DNA]</scope>
    <source>
        <strain evidence="2 3">IM0101</strain>
    </source>
</reference>
<organism evidence="2 3">
    <name type="scientific">Salibacterium salarium</name>
    <dbReference type="NCBI Taxonomy" id="284579"/>
    <lineage>
        <taxon>Bacteria</taxon>
        <taxon>Bacillati</taxon>
        <taxon>Bacillota</taxon>
        <taxon>Bacilli</taxon>
        <taxon>Bacillales</taxon>
        <taxon>Bacillaceae</taxon>
    </lineage>
</organism>
<feature type="region of interest" description="Disordered" evidence="1">
    <location>
        <begin position="1"/>
        <end position="23"/>
    </location>
</feature>
<feature type="compositionally biased region" description="Basic and acidic residues" evidence="1">
    <location>
        <begin position="1"/>
        <end position="15"/>
    </location>
</feature>
<evidence type="ECO:0000313" key="3">
    <source>
        <dbReference type="Proteomes" id="UP000275076"/>
    </source>
</evidence>
<evidence type="ECO:0000313" key="2">
    <source>
        <dbReference type="EMBL" id="RSL30521.1"/>
    </source>
</evidence>
<comment type="caution">
    <text evidence="2">The sequence shown here is derived from an EMBL/GenBank/DDBJ whole genome shotgun (WGS) entry which is preliminary data.</text>
</comment>
<gene>
    <name evidence="2" type="ORF">D7Z54_25835</name>
</gene>
<evidence type="ECO:0000256" key="1">
    <source>
        <dbReference type="SAM" id="MobiDB-lite"/>
    </source>
</evidence>
<proteinExistence type="predicted"/>
<protein>
    <submittedName>
        <fullName evidence="2">Uncharacterized protein</fullName>
    </submittedName>
</protein>
<dbReference type="EMBL" id="RBVX01000036">
    <property type="protein sequence ID" value="RSL30521.1"/>
    <property type="molecule type" value="Genomic_DNA"/>
</dbReference>
<dbReference type="Proteomes" id="UP000275076">
    <property type="component" value="Unassembled WGS sequence"/>
</dbReference>